<reference evidence="14 15" key="1">
    <citation type="journal article" date="2016" name="Nat. Commun.">
        <title>Thousands of microbial genomes shed light on interconnected biogeochemical processes in an aquifer system.</title>
        <authorList>
            <person name="Anantharaman K."/>
            <person name="Brown C.T."/>
            <person name="Hug L.A."/>
            <person name="Sharon I."/>
            <person name="Castelle C.J."/>
            <person name="Probst A.J."/>
            <person name="Thomas B.C."/>
            <person name="Singh A."/>
            <person name="Wilkins M.J."/>
            <person name="Karaoz U."/>
            <person name="Brodie E.L."/>
            <person name="Williams K.H."/>
            <person name="Hubbard S.S."/>
            <person name="Banfield J.F."/>
        </authorList>
    </citation>
    <scope>NUCLEOTIDE SEQUENCE [LARGE SCALE GENOMIC DNA]</scope>
</reference>
<dbReference type="SMART" id="SM00072">
    <property type="entry name" value="GuKc"/>
    <property type="match status" value="1"/>
</dbReference>
<evidence type="ECO:0000256" key="5">
    <source>
        <dbReference type="ARBA" id="ARBA00016296"/>
    </source>
</evidence>
<sequence length="185" mass="21563">MNKLIVLTGKTASGKDTVMAAILKEFPDLRRIVSTTSRLPRDGEKNRVDYNFISKEEFEQKIKNGDFIEYVNYGGNLYGTEKSQILDNLDSNLIWRIDPSRAGKVRELVKDFATNVTVIYLTTDNEVILQRLKARNLQEEEIIKRMQDDEKLWDEHKDNYDFIIENTPGKLRETVDQIIEIINYS</sequence>
<dbReference type="SUPFAM" id="SSF52540">
    <property type="entry name" value="P-loop containing nucleoside triphosphate hydrolases"/>
    <property type="match status" value="1"/>
</dbReference>
<accession>A0A1F5MG07</accession>
<evidence type="ECO:0000256" key="3">
    <source>
        <dbReference type="ARBA" id="ARBA00005790"/>
    </source>
</evidence>
<feature type="domain" description="Guanylate kinase-like" evidence="13">
    <location>
        <begin position="2"/>
        <end position="183"/>
    </location>
</feature>
<keyword evidence="6" id="KW-0963">Cytoplasm</keyword>
<dbReference type="GO" id="GO:0004385">
    <property type="term" value="F:GMP kinase activity"/>
    <property type="evidence" value="ECO:0007669"/>
    <property type="project" value="UniProtKB-EC"/>
</dbReference>
<evidence type="ECO:0000313" key="14">
    <source>
        <dbReference type="EMBL" id="OGE64297.1"/>
    </source>
</evidence>
<evidence type="ECO:0000256" key="2">
    <source>
        <dbReference type="ARBA" id="ARBA00004496"/>
    </source>
</evidence>
<dbReference type="PROSITE" id="PS50052">
    <property type="entry name" value="GUANYLATE_KINASE_2"/>
    <property type="match status" value="1"/>
</dbReference>
<keyword evidence="10" id="KW-0067">ATP-binding</keyword>
<comment type="caution">
    <text evidence="14">The sequence shown here is derived from an EMBL/GenBank/DDBJ whole genome shotgun (WGS) entry which is preliminary data.</text>
</comment>
<evidence type="ECO:0000256" key="9">
    <source>
        <dbReference type="ARBA" id="ARBA00022777"/>
    </source>
</evidence>
<keyword evidence="8" id="KW-0547">Nucleotide-binding</keyword>
<evidence type="ECO:0000256" key="4">
    <source>
        <dbReference type="ARBA" id="ARBA00012961"/>
    </source>
</evidence>
<name>A0A1F5MG07_9BACT</name>
<dbReference type="GO" id="GO:0005829">
    <property type="term" value="C:cytosol"/>
    <property type="evidence" value="ECO:0007669"/>
    <property type="project" value="TreeGrafter"/>
</dbReference>
<dbReference type="EMBL" id="MFDT01000070">
    <property type="protein sequence ID" value="OGE64297.1"/>
    <property type="molecule type" value="Genomic_DNA"/>
</dbReference>
<comment type="catalytic activity">
    <reaction evidence="12">
        <text>GMP + ATP = GDP + ADP</text>
        <dbReference type="Rhea" id="RHEA:20780"/>
        <dbReference type="ChEBI" id="CHEBI:30616"/>
        <dbReference type="ChEBI" id="CHEBI:58115"/>
        <dbReference type="ChEBI" id="CHEBI:58189"/>
        <dbReference type="ChEBI" id="CHEBI:456216"/>
        <dbReference type="EC" id="2.7.4.8"/>
    </reaction>
</comment>
<dbReference type="GO" id="GO:0005524">
    <property type="term" value="F:ATP binding"/>
    <property type="evidence" value="ECO:0007669"/>
    <property type="project" value="UniProtKB-KW"/>
</dbReference>
<dbReference type="Pfam" id="PF00625">
    <property type="entry name" value="Guanylate_kin"/>
    <property type="match status" value="1"/>
</dbReference>
<dbReference type="CDD" id="cd00071">
    <property type="entry name" value="GMPK"/>
    <property type="match status" value="1"/>
</dbReference>
<evidence type="ECO:0000256" key="11">
    <source>
        <dbReference type="ARBA" id="ARBA00030128"/>
    </source>
</evidence>
<comment type="similarity">
    <text evidence="3">Belongs to the guanylate kinase family.</text>
</comment>
<evidence type="ECO:0000256" key="12">
    <source>
        <dbReference type="ARBA" id="ARBA00048594"/>
    </source>
</evidence>
<evidence type="ECO:0000256" key="1">
    <source>
        <dbReference type="ARBA" id="ARBA00003531"/>
    </source>
</evidence>
<gene>
    <name evidence="14" type="ORF">A3I48_03660</name>
</gene>
<dbReference type="Gene3D" id="3.40.50.300">
    <property type="entry name" value="P-loop containing nucleotide triphosphate hydrolases"/>
    <property type="match status" value="1"/>
</dbReference>
<evidence type="ECO:0000313" key="15">
    <source>
        <dbReference type="Proteomes" id="UP000178859"/>
    </source>
</evidence>
<comment type="function">
    <text evidence="1">Essential for recycling GMP and indirectly, cGMP.</text>
</comment>
<evidence type="ECO:0000256" key="7">
    <source>
        <dbReference type="ARBA" id="ARBA00022679"/>
    </source>
</evidence>
<dbReference type="Proteomes" id="UP000178859">
    <property type="component" value="Unassembled WGS sequence"/>
</dbReference>
<keyword evidence="7" id="KW-0808">Transferase</keyword>
<organism evidence="14 15">
    <name type="scientific">Candidatus Daviesbacteria bacterium RIFCSPLOWO2_02_FULL_36_7</name>
    <dbReference type="NCBI Taxonomy" id="1797792"/>
    <lineage>
        <taxon>Bacteria</taxon>
        <taxon>Candidatus Daviesiibacteriota</taxon>
    </lineage>
</organism>
<dbReference type="InterPro" id="IPR008145">
    <property type="entry name" value="GK/Ca_channel_bsu"/>
</dbReference>
<dbReference type="AlphaFoldDB" id="A0A1F5MG07"/>
<evidence type="ECO:0000256" key="6">
    <source>
        <dbReference type="ARBA" id="ARBA00022490"/>
    </source>
</evidence>
<dbReference type="PANTHER" id="PTHR23117">
    <property type="entry name" value="GUANYLATE KINASE-RELATED"/>
    <property type="match status" value="1"/>
</dbReference>
<dbReference type="InterPro" id="IPR008144">
    <property type="entry name" value="Guanylate_kin-like_dom"/>
</dbReference>
<proteinExistence type="inferred from homology"/>
<dbReference type="EC" id="2.7.4.8" evidence="4"/>
<protein>
    <recommendedName>
        <fullName evidence="5">Guanylate kinase</fullName>
        <ecNumber evidence="4">2.7.4.8</ecNumber>
    </recommendedName>
    <alternativeName>
        <fullName evidence="11">GMP kinase</fullName>
    </alternativeName>
</protein>
<evidence type="ECO:0000256" key="10">
    <source>
        <dbReference type="ARBA" id="ARBA00022840"/>
    </source>
</evidence>
<keyword evidence="9" id="KW-0418">Kinase</keyword>
<evidence type="ECO:0000256" key="8">
    <source>
        <dbReference type="ARBA" id="ARBA00022741"/>
    </source>
</evidence>
<evidence type="ECO:0000259" key="13">
    <source>
        <dbReference type="PROSITE" id="PS50052"/>
    </source>
</evidence>
<dbReference type="InterPro" id="IPR027417">
    <property type="entry name" value="P-loop_NTPase"/>
</dbReference>
<comment type="subcellular location">
    <subcellularLocation>
        <location evidence="2">Cytoplasm</location>
    </subcellularLocation>
</comment>
<dbReference type="FunFam" id="3.30.63.10:FF:000005">
    <property type="entry name" value="Guanylate kinase"/>
    <property type="match status" value="1"/>
</dbReference>
<dbReference type="PANTHER" id="PTHR23117:SF13">
    <property type="entry name" value="GUANYLATE KINASE"/>
    <property type="match status" value="1"/>
</dbReference>